<dbReference type="SUPFAM" id="SSF54001">
    <property type="entry name" value="Cysteine proteinases"/>
    <property type="match status" value="1"/>
</dbReference>
<dbReference type="Proteomes" id="UP000315295">
    <property type="component" value="Unassembled WGS sequence"/>
</dbReference>
<dbReference type="InterPro" id="IPR000668">
    <property type="entry name" value="Peptidase_C1A_C"/>
</dbReference>
<gene>
    <name evidence="2" type="ORF">C1H46_009774</name>
</gene>
<comment type="caution">
    <text evidence="2">The sequence shown here is derived from an EMBL/GenBank/DDBJ whole genome shotgun (WGS) entry which is preliminary data.</text>
</comment>
<proteinExistence type="predicted"/>
<dbReference type="Gene3D" id="3.90.70.10">
    <property type="entry name" value="Cysteine proteinases"/>
    <property type="match status" value="1"/>
</dbReference>
<organism evidence="2 3">
    <name type="scientific">Malus baccata</name>
    <name type="common">Siberian crab apple</name>
    <name type="synonym">Pyrus baccata</name>
    <dbReference type="NCBI Taxonomy" id="106549"/>
    <lineage>
        <taxon>Eukaryota</taxon>
        <taxon>Viridiplantae</taxon>
        <taxon>Streptophyta</taxon>
        <taxon>Embryophyta</taxon>
        <taxon>Tracheophyta</taxon>
        <taxon>Spermatophyta</taxon>
        <taxon>Magnoliopsida</taxon>
        <taxon>eudicotyledons</taxon>
        <taxon>Gunneridae</taxon>
        <taxon>Pentapetalae</taxon>
        <taxon>rosids</taxon>
        <taxon>fabids</taxon>
        <taxon>Rosales</taxon>
        <taxon>Rosaceae</taxon>
        <taxon>Amygdaloideae</taxon>
        <taxon>Maleae</taxon>
        <taxon>Malus</taxon>
    </lineage>
</organism>
<dbReference type="Pfam" id="PF00112">
    <property type="entry name" value="Peptidase_C1"/>
    <property type="match status" value="1"/>
</dbReference>
<protein>
    <recommendedName>
        <fullName evidence="1">Peptidase C1A papain C-terminal domain-containing protein</fullName>
    </recommendedName>
</protein>
<evidence type="ECO:0000259" key="1">
    <source>
        <dbReference type="Pfam" id="PF00112"/>
    </source>
</evidence>
<dbReference type="EMBL" id="VIEB01000137">
    <property type="protein sequence ID" value="TQE04581.1"/>
    <property type="molecule type" value="Genomic_DNA"/>
</dbReference>
<dbReference type="GO" id="GO:0008234">
    <property type="term" value="F:cysteine-type peptidase activity"/>
    <property type="evidence" value="ECO:0007669"/>
    <property type="project" value="InterPro"/>
</dbReference>
<evidence type="ECO:0000313" key="3">
    <source>
        <dbReference type="Proteomes" id="UP000315295"/>
    </source>
</evidence>
<dbReference type="InterPro" id="IPR038765">
    <property type="entry name" value="Papain-like_cys_pep_sf"/>
</dbReference>
<dbReference type="AlphaFoldDB" id="A0A540N0K2"/>
<reference evidence="2 3" key="1">
    <citation type="journal article" date="2019" name="G3 (Bethesda)">
        <title>Sequencing of a Wild Apple (Malus baccata) Genome Unravels the Differences Between Cultivated and Wild Apple Species Regarding Disease Resistance and Cold Tolerance.</title>
        <authorList>
            <person name="Chen X."/>
        </authorList>
    </citation>
    <scope>NUCLEOTIDE SEQUENCE [LARGE SCALE GENOMIC DNA]</scope>
    <source>
        <strain evidence="3">cv. Shandingzi</strain>
        <tissue evidence="2">Leaves</tissue>
    </source>
</reference>
<evidence type="ECO:0000313" key="2">
    <source>
        <dbReference type="EMBL" id="TQE04581.1"/>
    </source>
</evidence>
<dbReference type="GO" id="GO:0006508">
    <property type="term" value="P:proteolysis"/>
    <property type="evidence" value="ECO:0007669"/>
    <property type="project" value="InterPro"/>
</dbReference>
<sequence>MERMLDKYPIAVAIASHPGMIVGPQEVPEHICTSSECHHFRQVVSVHCSYCRVGCGLHALVLIGHSVTGEGQRFWMLRDSYGEEGMEDGNILIEKGKDVLGIESLGAWVLLPR</sequence>
<accession>A0A540N0K2</accession>
<feature type="domain" description="Peptidase C1A papain C-terminal" evidence="1">
    <location>
        <begin position="35"/>
        <end position="104"/>
    </location>
</feature>
<name>A0A540N0K2_MALBA</name>
<keyword evidence="3" id="KW-1185">Reference proteome</keyword>